<dbReference type="AlphaFoldDB" id="A0A5K8ACB2"/>
<dbReference type="UniPathway" id="UPA00241">
    <property type="reaction ID" value="UER00352"/>
</dbReference>
<dbReference type="RefSeq" id="WP_155311432.1">
    <property type="nucleotide sequence ID" value="NZ_AP021879.1"/>
</dbReference>
<feature type="binding site" evidence="16">
    <location>
        <position position="184"/>
    </location>
    <ligand>
        <name>substrate</name>
    </ligand>
</feature>
<keyword evidence="18" id="KW-1185">Reference proteome</keyword>
<dbReference type="GO" id="GO:0015937">
    <property type="term" value="P:coenzyme A biosynthetic process"/>
    <property type="evidence" value="ECO:0007669"/>
    <property type="project" value="UniProtKB-UniRule"/>
</dbReference>
<dbReference type="InterPro" id="IPR043129">
    <property type="entry name" value="ATPase_NBD"/>
</dbReference>
<dbReference type="InterPro" id="IPR004619">
    <property type="entry name" value="Type_III_PanK"/>
</dbReference>
<keyword evidence="8 16" id="KW-0808">Transferase</keyword>
<dbReference type="EC" id="2.7.1.33" evidence="6 16"/>
<evidence type="ECO:0000256" key="3">
    <source>
        <dbReference type="ARBA" id="ARBA00004496"/>
    </source>
</evidence>
<dbReference type="PANTHER" id="PTHR34265">
    <property type="entry name" value="TYPE III PANTOTHENATE KINASE"/>
    <property type="match status" value="1"/>
</dbReference>
<dbReference type="GO" id="GO:0005737">
    <property type="term" value="C:cytoplasm"/>
    <property type="evidence" value="ECO:0007669"/>
    <property type="project" value="UniProtKB-SubCell"/>
</dbReference>
<name>A0A5K8ACB2_9BACT</name>
<organism evidence="17 18">
    <name type="scientific">Desulfosarcina ovata subsp. ovata</name>
    <dbReference type="NCBI Taxonomy" id="2752305"/>
    <lineage>
        <taxon>Bacteria</taxon>
        <taxon>Pseudomonadati</taxon>
        <taxon>Thermodesulfobacteriota</taxon>
        <taxon>Desulfobacteria</taxon>
        <taxon>Desulfobacterales</taxon>
        <taxon>Desulfosarcinaceae</taxon>
        <taxon>Desulfosarcina</taxon>
    </lineage>
</organism>
<dbReference type="CDD" id="cd24015">
    <property type="entry name" value="ASKHA_NBD_PanK-III"/>
    <property type="match status" value="1"/>
</dbReference>
<feature type="binding site" evidence="16">
    <location>
        <begin position="6"/>
        <end position="13"/>
    </location>
    <ligand>
        <name>ATP</name>
        <dbReference type="ChEBI" id="CHEBI:30616"/>
    </ligand>
</feature>
<keyword evidence="9 16" id="KW-0547">Nucleotide-binding</keyword>
<dbReference type="Gene3D" id="3.30.420.40">
    <property type="match status" value="2"/>
</dbReference>
<evidence type="ECO:0000256" key="5">
    <source>
        <dbReference type="ARBA" id="ARBA00011738"/>
    </source>
</evidence>
<evidence type="ECO:0000313" key="17">
    <source>
        <dbReference type="EMBL" id="BBO90363.1"/>
    </source>
</evidence>
<comment type="subunit">
    <text evidence="5 16">Homodimer.</text>
</comment>
<comment type="pathway">
    <text evidence="4 16">Cofactor biosynthesis; coenzyme A biosynthesis; CoA from (R)-pantothenate: step 1/5.</text>
</comment>
<evidence type="ECO:0000256" key="12">
    <source>
        <dbReference type="ARBA" id="ARBA00022958"/>
    </source>
</evidence>
<keyword evidence="7 16" id="KW-0963">Cytoplasm</keyword>
<keyword evidence="11 16" id="KW-0067">ATP-binding</keyword>
<keyword evidence="12 16" id="KW-0630">Potassium</keyword>
<evidence type="ECO:0000256" key="13">
    <source>
        <dbReference type="ARBA" id="ARBA00022993"/>
    </source>
</evidence>
<dbReference type="EMBL" id="AP021879">
    <property type="protein sequence ID" value="BBO90363.1"/>
    <property type="molecule type" value="Genomic_DNA"/>
</dbReference>
<proteinExistence type="inferred from homology"/>
<protein>
    <recommendedName>
        <fullName evidence="15 16">Type III pantothenate kinase</fullName>
        <ecNumber evidence="6 16">2.7.1.33</ecNumber>
    </recommendedName>
    <alternativeName>
        <fullName evidence="16">PanK-III</fullName>
    </alternativeName>
    <alternativeName>
        <fullName evidence="16">Pantothenic acid kinase</fullName>
    </alternativeName>
</protein>
<sequence length="259" mass="27896">MLLTIDVSNSTIKAGVFDGDQLVAFWQIATERRKAVDDYAMLFLNLFRSSNIKPKAITGVSISCVVPQLRSVFRQLCIRYLKVTPFLVGPDAKIAIRVDLDYPSEVGGDRITNASATYALYGGPAIAIAFGTATVFDCISEDGTYLGGAIAPGMIGALESLTERAAQLFKVELIRPPLAIAKNSMHAIQSGMIFGYTGLVERLVQRLKAELATSSSKPVQVVATGGLADVIAPETDEITVVDHQLTLKGLRLVYDLNKD</sequence>
<accession>A0A5K8ACB2</accession>
<dbReference type="GO" id="GO:0005524">
    <property type="term" value="F:ATP binding"/>
    <property type="evidence" value="ECO:0007669"/>
    <property type="project" value="UniProtKB-UniRule"/>
</dbReference>
<comment type="subcellular location">
    <subcellularLocation>
        <location evidence="3 16">Cytoplasm</location>
    </subcellularLocation>
</comment>
<evidence type="ECO:0000256" key="1">
    <source>
        <dbReference type="ARBA" id="ARBA00001206"/>
    </source>
</evidence>
<keyword evidence="10 16" id="KW-0418">Kinase</keyword>
<evidence type="ECO:0000256" key="7">
    <source>
        <dbReference type="ARBA" id="ARBA00022490"/>
    </source>
</evidence>
<evidence type="ECO:0000256" key="14">
    <source>
        <dbReference type="ARBA" id="ARBA00038036"/>
    </source>
</evidence>
<dbReference type="Proteomes" id="UP000422108">
    <property type="component" value="Chromosome"/>
</dbReference>
<evidence type="ECO:0000256" key="9">
    <source>
        <dbReference type="ARBA" id="ARBA00022741"/>
    </source>
</evidence>
<comment type="caution">
    <text evidence="16">Lacks conserved residue(s) required for the propagation of feature annotation.</text>
</comment>
<dbReference type="NCBIfam" id="TIGR00671">
    <property type="entry name" value="baf"/>
    <property type="match status" value="1"/>
</dbReference>
<evidence type="ECO:0000256" key="8">
    <source>
        <dbReference type="ARBA" id="ARBA00022679"/>
    </source>
</evidence>
<feature type="active site" description="Proton acceptor" evidence="16">
    <location>
        <position position="109"/>
    </location>
</feature>
<dbReference type="PANTHER" id="PTHR34265:SF1">
    <property type="entry name" value="TYPE III PANTOTHENATE KINASE"/>
    <property type="match status" value="1"/>
</dbReference>
<evidence type="ECO:0000256" key="15">
    <source>
        <dbReference type="ARBA" id="ARBA00040883"/>
    </source>
</evidence>
<evidence type="ECO:0000256" key="2">
    <source>
        <dbReference type="ARBA" id="ARBA00001958"/>
    </source>
</evidence>
<dbReference type="NCBIfam" id="NF009855">
    <property type="entry name" value="PRK13321.1"/>
    <property type="match status" value="1"/>
</dbReference>
<comment type="function">
    <text evidence="16">Catalyzes the phosphorylation of pantothenate (Pan), the first step in CoA biosynthesis.</text>
</comment>
<keyword evidence="13 16" id="KW-0173">Coenzyme A biosynthesis</keyword>
<dbReference type="SUPFAM" id="SSF53067">
    <property type="entry name" value="Actin-like ATPase domain"/>
    <property type="match status" value="2"/>
</dbReference>
<evidence type="ECO:0000256" key="11">
    <source>
        <dbReference type="ARBA" id="ARBA00022840"/>
    </source>
</evidence>
<dbReference type="Pfam" id="PF03309">
    <property type="entry name" value="Pan_kinase"/>
    <property type="match status" value="1"/>
</dbReference>
<evidence type="ECO:0000256" key="16">
    <source>
        <dbReference type="HAMAP-Rule" id="MF_01274"/>
    </source>
</evidence>
<comment type="similarity">
    <text evidence="14 16">Belongs to the type III pantothenate kinase family.</text>
</comment>
<dbReference type="HAMAP" id="MF_01274">
    <property type="entry name" value="Pantothen_kinase_3"/>
    <property type="match status" value="1"/>
</dbReference>
<evidence type="ECO:0000313" key="18">
    <source>
        <dbReference type="Proteomes" id="UP000422108"/>
    </source>
</evidence>
<reference evidence="17 18" key="1">
    <citation type="submission" date="2019-11" db="EMBL/GenBank/DDBJ databases">
        <title>Comparative genomics of hydrocarbon-degrading Desulfosarcina strains.</title>
        <authorList>
            <person name="Watanabe M."/>
            <person name="Kojima H."/>
            <person name="Fukui M."/>
        </authorList>
    </citation>
    <scope>NUCLEOTIDE SEQUENCE [LARGE SCALE GENOMIC DNA]</scope>
    <source>
        <strain evidence="18">oXyS1</strain>
    </source>
</reference>
<comment type="catalytic activity">
    <reaction evidence="1 16">
        <text>(R)-pantothenate + ATP = (R)-4'-phosphopantothenate + ADP + H(+)</text>
        <dbReference type="Rhea" id="RHEA:16373"/>
        <dbReference type="ChEBI" id="CHEBI:10986"/>
        <dbReference type="ChEBI" id="CHEBI:15378"/>
        <dbReference type="ChEBI" id="CHEBI:29032"/>
        <dbReference type="ChEBI" id="CHEBI:30616"/>
        <dbReference type="ChEBI" id="CHEBI:456216"/>
        <dbReference type="EC" id="2.7.1.33"/>
    </reaction>
</comment>
<gene>
    <name evidence="17" type="primary">coaX_1</name>
    <name evidence="16" type="synonym">coaX</name>
    <name evidence="17" type="ORF">DSCOOX_35430</name>
</gene>
<evidence type="ECO:0000256" key="6">
    <source>
        <dbReference type="ARBA" id="ARBA00012102"/>
    </source>
</evidence>
<comment type="cofactor">
    <cofactor evidence="2">
        <name>K(+)</name>
        <dbReference type="ChEBI" id="CHEBI:29103"/>
    </cofactor>
</comment>
<evidence type="ECO:0000256" key="4">
    <source>
        <dbReference type="ARBA" id="ARBA00005225"/>
    </source>
</evidence>
<feature type="binding site" evidence="16">
    <location>
        <position position="132"/>
    </location>
    <ligand>
        <name>ATP</name>
        <dbReference type="ChEBI" id="CHEBI:30616"/>
    </ligand>
</feature>
<comment type="cofactor">
    <cofactor evidence="16">
        <name>NH4(+)</name>
        <dbReference type="ChEBI" id="CHEBI:28938"/>
    </cofactor>
    <cofactor evidence="16">
        <name>K(+)</name>
        <dbReference type="ChEBI" id="CHEBI:29103"/>
    </cofactor>
    <text evidence="16">A monovalent cation. Ammonium or potassium.</text>
</comment>
<feature type="binding site" evidence="16">
    <location>
        <begin position="107"/>
        <end position="110"/>
    </location>
    <ligand>
        <name>substrate</name>
    </ligand>
</feature>
<dbReference type="GO" id="GO:0004594">
    <property type="term" value="F:pantothenate kinase activity"/>
    <property type="evidence" value="ECO:0007669"/>
    <property type="project" value="UniProtKB-UniRule"/>
</dbReference>
<evidence type="ECO:0000256" key="10">
    <source>
        <dbReference type="ARBA" id="ARBA00022777"/>
    </source>
</evidence>